<feature type="region of interest" description="Disordered" evidence="1">
    <location>
        <begin position="399"/>
        <end position="418"/>
    </location>
</feature>
<sequence length="477" mass="52551">MLVSVLTHRRRRRPVGQFSVDPVDRSLTHGRRRRRQGRRAEGGEELGPRGDDCSPRERDGEDGVFTMELEGVEAKADEMKAIKESGGVRADERVKSRLKELSSPRGDFGCKLLEDIRRLKDDPPTAAVDEEEEEVLAKSLKDMGYLVVDTVSALHSPARPVSEKASRRSESRNPAAYVHGYLTVKAVKPNKHDGQTEAVHESGGKYLVEPHFKKHFIIQAPTQRYSEVLDVLPDEYVGTADCLLELVKVLCREMAQAFAHTGRPLPPWRSCDRVWSKWKEASEPGPRARKAWFSGPGPWGPGAGARSQAPAGLPKIISLDFHRLSDEEVLKVHKVRRSRGLSLLTGAMKYKASAPVPATVPARTTGPMSSDAEVLLQAPQRNAWRHGLIGCKIFDSCGRGNSDATSGKRGPKRDDCRGREVRRLGVADRGTTNGADELGAGDGRRKWVASILARYEEGWFGLAEPEPGGPSLRAPMC</sequence>
<dbReference type="InterPro" id="IPR006502">
    <property type="entry name" value="PDDEXK-like"/>
</dbReference>
<accession>A0A8S1IX19</accession>
<reference evidence="2" key="1">
    <citation type="submission" date="2020-12" db="EMBL/GenBank/DDBJ databases">
        <authorList>
            <person name="Iha C."/>
        </authorList>
    </citation>
    <scope>NUCLEOTIDE SEQUENCE</scope>
</reference>
<organism evidence="2 3">
    <name type="scientific">Ostreobium quekettii</name>
    <dbReference type="NCBI Taxonomy" id="121088"/>
    <lineage>
        <taxon>Eukaryota</taxon>
        <taxon>Viridiplantae</taxon>
        <taxon>Chlorophyta</taxon>
        <taxon>core chlorophytes</taxon>
        <taxon>Ulvophyceae</taxon>
        <taxon>TCBD clade</taxon>
        <taxon>Bryopsidales</taxon>
        <taxon>Ostreobineae</taxon>
        <taxon>Ostreobiaceae</taxon>
        <taxon>Ostreobium</taxon>
    </lineage>
</organism>
<evidence type="ECO:0000256" key="1">
    <source>
        <dbReference type="SAM" id="MobiDB-lite"/>
    </source>
</evidence>
<dbReference type="Proteomes" id="UP000708148">
    <property type="component" value="Unassembled WGS sequence"/>
</dbReference>
<name>A0A8S1IX19_9CHLO</name>
<dbReference type="PANTHER" id="PTHR31579:SF1">
    <property type="entry name" value="OS03G0796600 PROTEIN"/>
    <property type="match status" value="1"/>
</dbReference>
<feature type="region of interest" description="Disordered" evidence="1">
    <location>
        <begin position="1"/>
        <end position="63"/>
    </location>
</feature>
<comment type="caution">
    <text evidence="2">The sequence shown here is derived from an EMBL/GenBank/DDBJ whole genome shotgun (WGS) entry which is preliminary data.</text>
</comment>
<dbReference type="PANTHER" id="PTHR31579">
    <property type="entry name" value="OS03G0796600 PROTEIN"/>
    <property type="match status" value="1"/>
</dbReference>
<dbReference type="Pfam" id="PF04720">
    <property type="entry name" value="PDDEXK_6"/>
    <property type="match status" value="1"/>
</dbReference>
<dbReference type="OrthoDB" id="691424at2759"/>
<dbReference type="EMBL" id="CAJHUC010000800">
    <property type="protein sequence ID" value="CAD7698271.1"/>
    <property type="molecule type" value="Genomic_DNA"/>
</dbReference>
<evidence type="ECO:0000313" key="3">
    <source>
        <dbReference type="Proteomes" id="UP000708148"/>
    </source>
</evidence>
<proteinExistence type="predicted"/>
<protein>
    <submittedName>
        <fullName evidence="2">Uncharacterized protein</fullName>
    </submittedName>
</protein>
<keyword evidence="3" id="KW-1185">Reference proteome</keyword>
<evidence type="ECO:0000313" key="2">
    <source>
        <dbReference type="EMBL" id="CAD7698271.1"/>
    </source>
</evidence>
<feature type="compositionally biased region" description="Basic residues" evidence="1">
    <location>
        <begin position="28"/>
        <end position="37"/>
    </location>
</feature>
<gene>
    <name evidence="2" type="ORF">OSTQU699_LOCUS3632</name>
</gene>
<dbReference type="AlphaFoldDB" id="A0A8S1IX19"/>
<feature type="compositionally biased region" description="Basic and acidic residues" evidence="1">
    <location>
        <begin position="38"/>
        <end position="61"/>
    </location>
</feature>